<dbReference type="InterPro" id="IPR013584">
    <property type="entry name" value="RAP"/>
</dbReference>
<comment type="caution">
    <text evidence="3">The sequence shown here is derived from an EMBL/GenBank/DDBJ whole genome shotgun (WGS) entry which is preliminary data.</text>
</comment>
<feature type="compositionally biased region" description="Low complexity" evidence="1">
    <location>
        <begin position="104"/>
        <end position="116"/>
    </location>
</feature>
<evidence type="ECO:0000313" key="3">
    <source>
        <dbReference type="EMBL" id="KAL3763391.1"/>
    </source>
</evidence>
<protein>
    <recommendedName>
        <fullName evidence="2">RAP domain-containing protein</fullName>
    </recommendedName>
</protein>
<feature type="compositionally biased region" description="Basic residues" evidence="1">
    <location>
        <begin position="137"/>
        <end position="146"/>
    </location>
</feature>
<sequence>MHKMSYIQRSIMDGDTKRMITQRLTQSQRRQRLRCHQPEQADAVQRFLVCHPALLLLLIVLHANVHGSHNQCVVAFGFIVIPSSSSLTSLTPRGRGATRFSTSFALSSSSTSAPSSRVMEDAESSSSLRQQQQRYSPRSKKGRSRRRTEPNPSLSSSISQSQRKQNDVYETLPPSSISSSSFPEMNNESMGTIENQSIPWNADYATSIQTQNRIQQAAVQAEANIWNNSHNDDSGGGSGIVHGSNSISRSNNAAVQKAIGTILQTLHDTPPELCNAANIVCALTLSSKLLERSKMNRRKLNTSSSSSSSNNINNYNSNANHLETNEHYVTLLTQTLTTLSSLVAIPNQLSPRQLCNAAWALAKFVVHDDATFTNVGRGYSSVITKTTTATPTTTWNLRQENDEKVDPTMSDGTTTVAPAVTTSGAISTSSRKMDVLIDKVFNLIALRVIEHLEQIQNQWSEINASGDEEKAVVSTKHHTAPAPAPAPGQKQQHAATNIIIRPGELSMLLWAYAIVGPRDRPPGWESPRRLDRLSSSSSDDDFVGGDGKINNGNSIGVDAGQKLTNNADLVTFVELDSFSTSDHKSNNKNSDDEALGSSPDGRSNTVDRLFDAAAIAFCHGKSSRIVVAEEEEHDPTTLLSNCTWRELSNIAWSYATRGAYISKESERMMSFIAKQATSRIRSCINGRSARNIGGAAATTASRENNISNFLPRDAIQIAWALGTMESDNVNSGDFLVYLVDAIHDYWIGNGDESDTAESSNRRSRPLAQWTCADLVQMATAMAHGRLDNQSVLDAIYRESLGRIRGDNGAGRGGSQHQGHNEGFSTSEISILMWVQARLHLTPKFGNVYAAFPGTASRELLRRMGSNNEQLPKRMRQIGLGPQEQANLAWSFTVLEDYNDSVVSLLQNIFHAASSSMLPSSSSEDDERIIQLEHAHQLWQSYFLLNKDCPDATKSVPLEFRNYLEEKWKLEKSRSKQSSSRHRAISQTLNLMKVAHRNEYDEDVDVAIVLEDNSVWTHTAQSNFEGLTEEGHRKVAVEFDGPHHFTRTASTEEALSLMKSGAKFTPRVLGHTVLKYRLLKRKGWTVIRIPYYEFDKIPFWASMERQRYLQRALKTHEKIEFSEIDVSEYKAMPLARHSRFD</sequence>
<dbReference type="PROSITE" id="PS51286">
    <property type="entry name" value="RAP"/>
    <property type="match status" value="1"/>
</dbReference>
<name>A0ABD3MKN7_9STRA</name>
<evidence type="ECO:0000313" key="4">
    <source>
        <dbReference type="Proteomes" id="UP001530293"/>
    </source>
</evidence>
<dbReference type="AlphaFoldDB" id="A0ABD3MKN7"/>
<dbReference type="Proteomes" id="UP001530293">
    <property type="component" value="Unassembled WGS sequence"/>
</dbReference>
<feature type="compositionally biased region" description="Low complexity" evidence="1">
    <location>
        <begin position="124"/>
        <end position="136"/>
    </location>
</feature>
<feature type="region of interest" description="Disordered" evidence="1">
    <location>
        <begin position="294"/>
        <end position="313"/>
    </location>
</feature>
<feature type="region of interest" description="Disordered" evidence="1">
    <location>
        <begin position="104"/>
        <end position="189"/>
    </location>
</feature>
<feature type="compositionally biased region" description="Basic and acidic residues" evidence="1">
    <location>
        <begin position="520"/>
        <end position="532"/>
    </location>
</feature>
<feature type="compositionally biased region" description="Basic and acidic residues" evidence="1">
    <location>
        <begin position="581"/>
        <end position="591"/>
    </location>
</feature>
<evidence type="ECO:0000256" key="1">
    <source>
        <dbReference type="SAM" id="MobiDB-lite"/>
    </source>
</evidence>
<keyword evidence="4" id="KW-1185">Reference proteome</keyword>
<feature type="domain" description="RAP" evidence="2">
    <location>
        <begin position="1034"/>
        <end position="1110"/>
    </location>
</feature>
<proteinExistence type="predicted"/>
<dbReference type="SMART" id="SM00952">
    <property type="entry name" value="RAP"/>
    <property type="match status" value="1"/>
</dbReference>
<dbReference type="Pfam" id="PF08373">
    <property type="entry name" value="RAP"/>
    <property type="match status" value="1"/>
</dbReference>
<feature type="region of interest" description="Disordered" evidence="1">
    <location>
        <begin position="520"/>
        <end position="551"/>
    </location>
</feature>
<organism evidence="3 4">
    <name type="scientific">Discostella pseudostelligera</name>
    <dbReference type="NCBI Taxonomy" id="259834"/>
    <lineage>
        <taxon>Eukaryota</taxon>
        <taxon>Sar</taxon>
        <taxon>Stramenopiles</taxon>
        <taxon>Ochrophyta</taxon>
        <taxon>Bacillariophyta</taxon>
        <taxon>Coscinodiscophyceae</taxon>
        <taxon>Thalassiosirophycidae</taxon>
        <taxon>Stephanodiscales</taxon>
        <taxon>Stephanodiscaceae</taxon>
        <taxon>Discostella</taxon>
    </lineage>
</organism>
<accession>A0ABD3MKN7</accession>
<gene>
    <name evidence="3" type="ORF">ACHAWU_001964</name>
</gene>
<reference evidence="3 4" key="1">
    <citation type="submission" date="2024-10" db="EMBL/GenBank/DDBJ databases">
        <title>Updated reference genomes for cyclostephanoid diatoms.</title>
        <authorList>
            <person name="Roberts W.R."/>
            <person name="Alverson A.J."/>
        </authorList>
    </citation>
    <scope>NUCLEOTIDE SEQUENCE [LARGE SCALE GENOMIC DNA]</scope>
    <source>
        <strain evidence="3 4">AJA232-27</strain>
    </source>
</reference>
<feature type="compositionally biased region" description="Low complexity" evidence="1">
    <location>
        <begin position="153"/>
        <end position="162"/>
    </location>
</feature>
<feature type="compositionally biased region" description="Low complexity" evidence="1">
    <location>
        <begin position="301"/>
        <end position="313"/>
    </location>
</feature>
<dbReference type="EMBL" id="JALLBG020000123">
    <property type="protein sequence ID" value="KAL3763391.1"/>
    <property type="molecule type" value="Genomic_DNA"/>
</dbReference>
<evidence type="ECO:0000259" key="2">
    <source>
        <dbReference type="PROSITE" id="PS51286"/>
    </source>
</evidence>
<feature type="region of interest" description="Disordered" evidence="1">
    <location>
        <begin position="579"/>
        <end position="602"/>
    </location>
</feature>